<evidence type="ECO:0000259" key="6">
    <source>
        <dbReference type="Pfam" id="PF26049"/>
    </source>
</evidence>
<reference evidence="7 8" key="1">
    <citation type="submission" date="2018-11" db="EMBL/GenBank/DDBJ databases">
        <title>Sequencing the genomes of 1000 actinobacteria strains.</title>
        <authorList>
            <person name="Klenk H.-P."/>
        </authorList>
    </citation>
    <scope>NUCLEOTIDE SEQUENCE [LARGE SCALE GENOMIC DNA]</scope>
    <source>
        <strain evidence="7 8">DSM 13521</strain>
    </source>
</reference>
<sequence length="408" mass="42040">MPNPTARLAAVRQTRGVSVDLTRLRRHPDVEHPSLRAYDAADALLLDEAAPVLRAAAPDLADVVVIGDTHGALTLSLVAALDDAGGRPARLRTHTDSVVGELALAANAATLGIDLDGVTAPDLYDDPAGLLGGARVVLLRLPRSLAALEEMAQLVATHADPGVHLLAAGRDKHMTPAMNTILARSFADVRASRGRQKSRVLHARDARPGPLTHPVAATLAGVAVAGAAGHDVAVVARGAAFAGAALDGGTRALLAHLPRMAPEAREAIDLGCGTGVLAVSLALTRPDLRVLATDASAAAVASARATARGSGVADRVDVRRADGLAGLPPASADLVVCNPPFHAGAAVVPDAGVRLLRGVRHVLRPGGELWTVYNSRLSRARELRWAVGPTEVVSDDGRFTVARTVRPD</sequence>
<keyword evidence="2" id="KW-0698">rRNA processing</keyword>
<dbReference type="PROSITE" id="PS00092">
    <property type="entry name" value="N6_MTASE"/>
    <property type="match status" value="1"/>
</dbReference>
<dbReference type="PANTHER" id="PTHR47816">
    <property type="entry name" value="RIBOSOMAL RNA SMALL SUBUNIT METHYLTRANSFERASE C"/>
    <property type="match status" value="1"/>
</dbReference>
<evidence type="ECO:0000313" key="8">
    <source>
        <dbReference type="Proteomes" id="UP000275356"/>
    </source>
</evidence>
<keyword evidence="8" id="KW-1185">Reference proteome</keyword>
<dbReference type="GO" id="GO:0006364">
    <property type="term" value="P:rRNA processing"/>
    <property type="evidence" value="ECO:0007669"/>
    <property type="project" value="UniProtKB-KW"/>
</dbReference>
<comment type="caution">
    <text evidence="7">The sequence shown here is derived from an EMBL/GenBank/DDBJ whole genome shotgun (WGS) entry which is preliminary data.</text>
</comment>
<organism evidence="7 8">
    <name type="scientific">Salana multivorans</name>
    <dbReference type="NCBI Taxonomy" id="120377"/>
    <lineage>
        <taxon>Bacteria</taxon>
        <taxon>Bacillati</taxon>
        <taxon>Actinomycetota</taxon>
        <taxon>Actinomycetes</taxon>
        <taxon>Micrococcales</taxon>
        <taxon>Beutenbergiaceae</taxon>
        <taxon>Salana</taxon>
    </lineage>
</organism>
<evidence type="ECO:0000256" key="3">
    <source>
        <dbReference type="ARBA" id="ARBA00022603"/>
    </source>
</evidence>
<protein>
    <submittedName>
        <fullName evidence="7">16S rRNA m(2)G 1207 methyltransferase /23S rRNA m(2)G-1835 methyltransferase</fullName>
    </submittedName>
</protein>
<proteinExistence type="predicted"/>
<dbReference type="InterPro" id="IPR002052">
    <property type="entry name" value="DNA_methylase_N6_adenine_CS"/>
</dbReference>
<dbReference type="InterPro" id="IPR046977">
    <property type="entry name" value="RsmC/RlmG"/>
</dbReference>
<dbReference type="Pfam" id="PF26049">
    <property type="entry name" value="RLMG_N"/>
    <property type="match status" value="1"/>
</dbReference>
<dbReference type="PANTHER" id="PTHR47816:SF5">
    <property type="entry name" value="RIBOSOMAL RNA LARGE SUBUNIT METHYLTRANSFERASE G"/>
    <property type="match status" value="1"/>
</dbReference>
<dbReference type="GO" id="GO:0008757">
    <property type="term" value="F:S-adenosylmethionine-dependent methyltransferase activity"/>
    <property type="evidence" value="ECO:0007669"/>
    <property type="project" value="InterPro"/>
</dbReference>
<feature type="domain" description="Methyltransferase small" evidence="5">
    <location>
        <begin position="233"/>
        <end position="402"/>
    </location>
</feature>
<keyword evidence="3 7" id="KW-0489">Methyltransferase</keyword>
<dbReference type="Gene3D" id="3.40.50.150">
    <property type="entry name" value="Vaccinia Virus protein VP39"/>
    <property type="match status" value="2"/>
</dbReference>
<evidence type="ECO:0000259" key="5">
    <source>
        <dbReference type="Pfam" id="PF05175"/>
    </source>
</evidence>
<evidence type="ECO:0000256" key="2">
    <source>
        <dbReference type="ARBA" id="ARBA00022552"/>
    </source>
</evidence>
<accession>A0A3N2DAK1</accession>
<dbReference type="InterPro" id="IPR058679">
    <property type="entry name" value="RlmG_N"/>
</dbReference>
<evidence type="ECO:0000256" key="1">
    <source>
        <dbReference type="ARBA" id="ARBA00022490"/>
    </source>
</evidence>
<gene>
    <name evidence="7" type="ORF">EDD28_1313</name>
</gene>
<evidence type="ECO:0000256" key="4">
    <source>
        <dbReference type="ARBA" id="ARBA00022679"/>
    </source>
</evidence>
<dbReference type="GO" id="GO:0032259">
    <property type="term" value="P:methylation"/>
    <property type="evidence" value="ECO:0007669"/>
    <property type="project" value="UniProtKB-KW"/>
</dbReference>
<dbReference type="GO" id="GO:0008170">
    <property type="term" value="F:N-methyltransferase activity"/>
    <property type="evidence" value="ECO:0007669"/>
    <property type="project" value="UniProtKB-ARBA"/>
</dbReference>
<dbReference type="SUPFAM" id="SSF53335">
    <property type="entry name" value="S-adenosyl-L-methionine-dependent methyltransferases"/>
    <property type="match status" value="1"/>
</dbReference>
<dbReference type="GO" id="GO:0003676">
    <property type="term" value="F:nucleic acid binding"/>
    <property type="evidence" value="ECO:0007669"/>
    <property type="project" value="InterPro"/>
</dbReference>
<dbReference type="EMBL" id="RKHQ01000001">
    <property type="protein sequence ID" value="ROR96722.1"/>
    <property type="molecule type" value="Genomic_DNA"/>
</dbReference>
<dbReference type="Pfam" id="PF05175">
    <property type="entry name" value="MTS"/>
    <property type="match status" value="1"/>
</dbReference>
<keyword evidence="4 7" id="KW-0808">Transferase</keyword>
<dbReference type="OrthoDB" id="29650at2"/>
<dbReference type="InterPro" id="IPR007848">
    <property type="entry name" value="Small_mtfrase_dom"/>
</dbReference>
<dbReference type="Proteomes" id="UP000275356">
    <property type="component" value="Unassembled WGS sequence"/>
</dbReference>
<keyword evidence="1" id="KW-0963">Cytoplasm</keyword>
<feature type="domain" description="RlmG N-terminal" evidence="6">
    <location>
        <begin position="22"/>
        <end position="204"/>
    </location>
</feature>
<dbReference type="AlphaFoldDB" id="A0A3N2DAK1"/>
<evidence type="ECO:0000313" key="7">
    <source>
        <dbReference type="EMBL" id="ROR96722.1"/>
    </source>
</evidence>
<dbReference type="InterPro" id="IPR029063">
    <property type="entry name" value="SAM-dependent_MTases_sf"/>
</dbReference>
<dbReference type="CDD" id="cd02440">
    <property type="entry name" value="AdoMet_MTases"/>
    <property type="match status" value="1"/>
</dbReference>
<name>A0A3N2DAK1_9MICO</name>